<dbReference type="Gene3D" id="3.40.1620.10">
    <property type="entry name" value="YefM-like domain"/>
    <property type="match status" value="1"/>
</dbReference>
<dbReference type="Pfam" id="PF02604">
    <property type="entry name" value="PhdYeFM_antitox"/>
    <property type="match status" value="1"/>
</dbReference>
<name>A0A0G1M3V2_9BACT</name>
<protein>
    <recommendedName>
        <fullName evidence="2">Antitoxin</fullName>
    </recommendedName>
</protein>
<accession>A0A0G1M3V2</accession>
<organism evidence="3 4">
    <name type="scientific">Candidatus Woesebacteria bacterium GW2011_GWE1_45_18</name>
    <dbReference type="NCBI Taxonomy" id="1618598"/>
    <lineage>
        <taxon>Bacteria</taxon>
        <taxon>Candidatus Woeseibacteriota</taxon>
    </lineage>
</organism>
<dbReference type="InterPro" id="IPR051405">
    <property type="entry name" value="phD/YefM_antitoxin"/>
</dbReference>
<gene>
    <name evidence="3" type="ORF">UX03_C0025G0008</name>
</gene>
<comment type="function">
    <text evidence="2">Antitoxin component of a type II toxin-antitoxin (TA) system.</text>
</comment>
<dbReference type="Gene3D" id="1.10.1220.170">
    <property type="match status" value="1"/>
</dbReference>
<dbReference type="InterPro" id="IPR036165">
    <property type="entry name" value="YefM-like_sf"/>
</dbReference>
<evidence type="ECO:0000313" key="4">
    <source>
        <dbReference type="Proteomes" id="UP000034086"/>
    </source>
</evidence>
<sequence length="91" mass="10358">MTKILPITKAREKLPEIVDDANRLFRKYVITVNGVPQAVIMSHEEHESIMETLDILSEHGVLDEIKKSEKELKQGKYVTLEELKDELGIAA</sequence>
<proteinExistence type="inferred from homology"/>
<evidence type="ECO:0000256" key="2">
    <source>
        <dbReference type="RuleBase" id="RU362080"/>
    </source>
</evidence>
<dbReference type="InterPro" id="IPR006442">
    <property type="entry name" value="Antitoxin_Phd/YefM"/>
</dbReference>
<comment type="caution">
    <text evidence="3">The sequence shown here is derived from an EMBL/GenBank/DDBJ whole genome shotgun (WGS) entry which is preliminary data.</text>
</comment>
<dbReference type="PANTHER" id="PTHR33713:SF10">
    <property type="entry name" value="ANTITOXIN YAFN"/>
    <property type="match status" value="1"/>
</dbReference>
<dbReference type="NCBIfam" id="TIGR01552">
    <property type="entry name" value="phd_fam"/>
    <property type="match status" value="1"/>
</dbReference>
<reference evidence="3 4" key="1">
    <citation type="journal article" date="2015" name="Nature">
        <title>rRNA introns, odd ribosomes, and small enigmatic genomes across a large radiation of phyla.</title>
        <authorList>
            <person name="Brown C.T."/>
            <person name="Hug L.A."/>
            <person name="Thomas B.C."/>
            <person name="Sharon I."/>
            <person name="Castelle C.J."/>
            <person name="Singh A."/>
            <person name="Wilkins M.J."/>
            <person name="Williams K.H."/>
            <person name="Banfield J.F."/>
        </authorList>
    </citation>
    <scope>NUCLEOTIDE SEQUENCE [LARGE SCALE GENOMIC DNA]</scope>
</reference>
<comment type="similarity">
    <text evidence="1 2">Belongs to the phD/YefM antitoxin family.</text>
</comment>
<dbReference type="AlphaFoldDB" id="A0A0G1M3V2"/>
<dbReference type="SUPFAM" id="SSF143120">
    <property type="entry name" value="YefM-like"/>
    <property type="match status" value="1"/>
</dbReference>
<evidence type="ECO:0000313" key="3">
    <source>
        <dbReference type="EMBL" id="KKU02894.1"/>
    </source>
</evidence>
<evidence type="ECO:0000256" key="1">
    <source>
        <dbReference type="ARBA" id="ARBA00009981"/>
    </source>
</evidence>
<dbReference type="EMBL" id="LCKQ01000025">
    <property type="protein sequence ID" value="KKU02894.1"/>
    <property type="molecule type" value="Genomic_DNA"/>
</dbReference>
<dbReference type="PANTHER" id="PTHR33713">
    <property type="entry name" value="ANTITOXIN YAFN-RELATED"/>
    <property type="match status" value="1"/>
</dbReference>
<dbReference type="Proteomes" id="UP000034086">
    <property type="component" value="Unassembled WGS sequence"/>
</dbReference>